<gene>
    <name evidence="2" type="ORF">ACFPC0_29425</name>
</gene>
<evidence type="ECO:0000256" key="1">
    <source>
        <dbReference type="SAM" id="SignalP"/>
    </source>
</evidence>
<reference evidence="3" key="1">
    <citation type="journal article" date="2019" name="Int. J. Syst. Evol. Microbiol.">
        <title>The Global Catalogue of Microorganisms (GCM) 10K type strain sequencing project: providing services to taxonomists for standard genome sequencing and annotation.</title>
        <authorList>
            <consortium name="The Broad Institute Genomics Platform"/>
            <consortium name="The Broad Institute Genome Sequencing Center for Infectious Disease"/>
            <person name="Wu L."/>
            <person name="Ma J."/>
        </authorList>
    </citation>
    <scope>NUCLEOTIDE SEQUENCE [LARGE SCALE GENOMIC DNA]</scope>
    <source>
        <strain evidence="3">PCU 347</strain>
    </source>
</reference>
<keyword evidence="1" id="KW-0732">Signal</keyword>
<proteinExistence type="predicted"/>
<organism evidence="2 3">
    <name type="scientific">Streptomyces andamanensis</name>
    <dbReference type="NCBI Taxonomy" id="1565035"/>
    <lineage>
        <taxon>Bacteria</taxon>
        <taxon>Bacillati</taxon>
        <taxon>Actinomycetota</taxon>
        <taxon>Actinomycetes</taxon>
        <taxon>Kitasatosporales</taxon>
        <taxon>Streptomycetaceae</taxon>
        <taxon>Streptomyces</taxon>
    </lineage>
</organism>
<evidence type="ECO:0008006" key="4">
    <source>
        <dbReference type="Google" id="ProtNLM"/>
    </source>
</evidence>
<feature type="signal peptide" evidence="1">
    <location>
        <begin position="1"/>
        <end position="29"/>
    </location>
</feature>
<protein>
    <recommendedName>
        <fullName evidence="4">Ricin B lectin domain-containing protein</fullName>
    </recommendedName>
</protein>
<evidence type="ECO:0000313" key="3">
    <source>
        <dbReference type="Proteomes" id="UP001595824"/>
    </source>
</evidence>
<feature type="chain" id="PRO_5045652768" description="Ricin B lectin domain-containing protein" evidence="1">
    <location>
        <begin position="30"/>
        <end position="169"/>
    </location>
</feature>
<keyword evidence="3" id="KW-1185">Reference proteome</keyword>
<sequence length="169" mass="18466">MKSKRLARLVGLAVAVPALLITTGVSAHADGQNITWRNRATGKCLYWKDHSNPWGYLLQAVNPILGVCSPQGSMWNDESGNLQDQTGEYWVESPAGGPAGRGCLTAYSNGAAYLEPCSSPANYWEQWKEVWVGNGFNLVNRMTGQCLDSNAQGAVYTLKCNGGQYQVWY</sequence>
<evidence type="ECO:0000313" key="2">
    <source>
        <dbReference type="EMBL" id="MFC4331822.1"/>
    </source>
</evidence>
<comment type="caution">
    <text evidence="2">The sequence shown here is derived from an EMBL/GenBank/DDBJ whole genome shotgun (WGS) entry which is preliminary data.</text>
</comment>
<dbReference type="PROSITE" id="PS50231">
    <property type="entry name" value="RICIN_B_LECTIN"/>
    <property type="match status" value="1"/>
</dbReference>
<name>A0ABV8TMK4_9ACTN</name>
<dbReference type="EMBL" id="JBHSDP010000027">
    <property type="protein sequence ID" value="MFC4331822.1"/>
    <property type="molecule type" value="Genomic_DNA"/>
</dbReference>
<dbReference type="RefSeq" id="WP_381743257.1">
    <property type="nucleotide sequence ID" value="NZ_JBHSDP010000027.1"/>
</dbReference>
<dbReference type="Proteomes" id="UP001595824">
    <property type="component" value="Unassembled WGS sequence"/>
</dbReference>
<dbReference type="Gene3D" id="2.80.10.50">
    <property type="match status" value="1"/>
</dbReference>
<dbReference type="CDD" id="cd23415">
    <property type="entry name" value="beta-trefoil_Ricin_AH"/>
    <property type="match status" value="1"/>
</dbReference>
<dbReference type="InterPro" id="IPR035992">
    <property type="entry name" value="Ricin_B-like_lectins"/>
</dbReference>
<accession>A0ABV8TMK4</accession>
<dbReference type="SUPFAM" id="SSF50370">
    <property type="entry name" value="Ricin B-like lectins"/>
    <property type="match status" value="1"/>
</dbReference>